<protein>
    <recommendedName>
        <fullName evidence="4">ABC transporter permease</fullName>
    </recommendedName>
</protein>
<dbReference type="RefSeq" id="WP_230067600.1">
    <property type="nucleotide sequence ID" value="NZ_BAABLL010000004.1"/>
</dbReference>
<keyword evidence="1" id="KW-0812">Transmembrane</keyword>
<evidence type="ECO:0008006" key="4">
    <source>
        <dbReference type="Google" id="ProtNLM"/>
    </source>
</evidence>
<evidence type="ECO:0000313" key="3">
    <source>
        <dbReference type="Proteomes" id="UP001595773"/>
    </source>
</evidence>
<feature type="transmembrane region" description="Helical" evidence="1">
    <location>
        <begin position="313"/>
        <end position="333"/>
    </location>
</feature>
<gene>
    <name evidence="2" type="ORF">ACFOW9_08360</name>
</gene>
<keyword evidence="1" id="KW-1133">Transmembrane helix</keyword>
<dbReference type="Proteomes" id="UP001595773">
    <property type="component" value="Unassembled WGS sequence"/>
</dbReference>
<feature type="transmembrane region" description="Helical" evidence="1">
    <location>
        <begin position="218"/>
        <end position="235"/>
    </location>
</feature>
<evidence type="ECO:0000256" key="1">
    <source>
        <dbReference type="SAM" id="Phobius"/>
    </source>
</evidence>
<feature type="transmembrane region" description="Helical" evidence="1">
    <location>
        <begin position="182"/>
        <end position="206"/>
    </location>
</feature>
<keyword evidence="1" id="KW-0472">Membrane</keyword>
<evidence type="ECO:0000313" key="2">
    <source>
        <dbReference type="EMBL" id="MFC4265612.1"/>
    </source>
</evidence>
<feature type="transmembrane region" description="Helical" evidence="1">
    <location>
        <begin position="70"/>
        <end position="88"/>
    </location>
</feature>
<name>A0ABV8R0M6_9MICC</name>
<feature type="transmembrane region" description="Helical" evidence="1">
    <location>
        <begin position="481"/>
        <end position="499"/>
    </location>
</feature>
<accession>A0ABV8R0M6</accession>
<feature type="transmembrane region" description="Helical" evidence="1">
    <location>
        <begin position="410"/>
        <end position="428"/>
    </location>
</feature>
<keyword evidence="3" id="KW-1185">Reference proteome</keyword>
<reference evidence="3" key="1">
    <citation type="journal article" date="2019" name="Int. J. Syst. Evol. Microbiol.">
        <title>The Global Catalogue of Microorganisms (GCM) 10K type strain sequencing project: providing services to taxonomists for standard genome sequencing and annotation.</title>
        <authorList>
            <consortium name="The Broad Institute Genomics Platform"/>
            <consortium name="The Broad Institute Genome Sequencing Center for Infectious Disease"/>
            <person name="Wu L."/>
            <person name="Ma J."/>
        </authorList>
    </citation>
    <scope>NUCLEOTIDE SEQUENCE [LARGE SCALE GENOMIC DNA]</scope>
    <source>
        <strain evidence="3">CGMCC 1.10698</strain>
    </source>
</reference>
<dbReference type="EMBL" id="JBHSCQ010000010">
    <property type="protein sequence ID" value="MFC4265612.1"/>
    <property type="molecule type" value="Genomic_DNA"/>
</dbReference>
<proteinExistence type="predicted"/>
<feature type="transmembrane region" description="Helical" evidence="1">
    <location>
        <begin position="150"/>
        <end position="170"/>
    </location>
</feature>
<sequence length="506" mass="52469">MTFTPDRLRSVRAVYRRRGDGRTRGDITYAVYVGFLALLTVAAPWCWGIGLTLAQPSLLSILTDPNADHMVGVVCGLVLAGLAASGAVRGPALLSPFFTAVLAGNDLPRSRTLRRPFIQSAALLTGILMGVALLASTVPVTTGIASAWNGMAFVAAAGCFGVLGSVTWLSGQVLGDKHAGRLTAGLLIASLFTWTIPTLGVLAPWGWVGRLWMTGSSVNLWVLAGLLLVTAAAAMRVSKLLNSLTGTALMDQSLRWQAAGVSAFVGDAAAAALGSFRAQPQWGRTWPAATCNHAAVRFFVRDFIGTLRTPKRFMTGIIFLLLGNLTLVLGPSLLGMPAWLLGGMGGGLCYLALGVFSDGFRHAAEAASAPPLYKYSNTQLYALHAVFPLVVTLACSVIVTASVAVTGVPVSAAAVGISVLIVIVRAYDSAKSPLPVSLLTPMPSQFGDMSTVTVLAWQADALLVSLAAGAGLLALTSSGSLLAATTLLAGAALVILATTKRRIRSQ</sequence>
<feature type="transmembrane region" description="Helical" evidence="1">
    <location>
        <begin position="117"/>
        <end position="138"/>
    </location>
</feature>
<feature type="transmembrane region" description="Helical" evidence="1">
    <location>
        <begin position="27"/>
        <end position="50"/>
    </location>
</feature>
<organism evidence="2 3">
    <name type="scientific">Arthrobacter cryoconiti</name>
    <dbReference type="NCBI Taxonomy" id="748907"/>
    <lineage>
        <taxon>Bacteria</taxon>
        <taxon>Bacillati</taxon>
        <taxon>Actinomycetota</taxon>
        <taxon>Actinomycetes</taxon>
        <taxon>Micrococcales</taxon>
        <taxon>Micrococcaceae</taxon>
        <taxon>Arthrobacter</taxon>
    </lineage>
</organism>
<comment type="caution">
    <text evidence="2">The sequence shown here is derived from an EMBL/GenBank/DDBJ whole genome shotgun (WGS) entry which is preliminary data.</text>
</comment>
<feature type="transmembrane region" description="Helical" evidence="1">
    <location>
        <begin position="381"/>
        <end position="404"/>
    </location>
</feature>